<evidence type="ECO:0000313" key="1">
    <source>
        <dbReference type="EMBL" id="SPJ30186.1"/>
    </source>
</evidence>
<sequence>MKLSVLIVISCFVLTACDVGPNGYGSAPAGVSQAEWDAQIEANRSARRQHYAGPRGGASGR</sequence>
<dbReference type="OrthoDB" id="7709588at2"/>
<name>A0A2R8CCL4_9RHOB</name>
<dbReference type="Proteomes" id="UP000244898">
    <property type="component" value="Unassembled WGS sequence"/>
</dbReference>
<gene>
    <name evidence="1" type="ORF">TRM7615_03716</name>
</gene>
<dbReference type="RefSeq" id="WP_108790322.1">
    <property type="nucleotide sequence ID" value="NZ_ONZG01000010.1"/>
</dbReference>
<reference evidence="2" key="1">
    <citation type="submission" date="2018-03" db="EMBL/GenBank/DDBJ databases">
        <authorList>
            <person name="Rodrigo-Torres L."/>
            <person name="Arahal R. D."/>
            <person name="Lucena T."/>
        </authorList>
    </citation>
    <scope>NUCLEOTIDE SEQUENCE [LARGE SCALE GENOMIC DNA]</scope>
    <source>
        <strain evidence="2">CECT 7615</strain>
    </source>
</reference>
<keyword evidence="2" id="KW-1185">Reference proteome</keyword>
<dbReference type="EMBL" id="ONZG01000010">
    <property type="protein sequence ID" value="SPJ30186.1"/>
    <property type="molecule type" value="Genomic_DNA"/>
</dbReference>
<organism evidence="1 2">
    <name type="scientific">Falsiruegeria mediterranea M17</name>
    <dbReference type="NCBI Taxonomy" id="1200281"/>
    <lineage>
        <taxon>Bacteria</taxon>
        <taxon>Pseudomonadati</taxon>
        <taxon>Pseudomonadota</taxon>
        <taxon>Alphaproteobacteria</taxon>
        <taxon>Rhodobacterales</taxon>
        <taxon>Roseobacteraceae</taxon>
        <taxon>Falsiruegeria</taxon>
    </lineage>
</organism>
<accession>A0A2R8CCL4</accession>
<dbReference type="PROSITE" id="PS51257">
    <property type="entry name" value="PROKAR_LIPOPROTEIN"/>
    <property type="match status" value="1"/>
</dbReference>
<proteinExistence type="predicted"/>
<evidence type="ECO:0008006" key="3">
    <source>
        <dbReference type="Google" id="ProtNLM"/>
    </source>
</evidence>
<dbReference type="AlphaFoldDB" id="A0A2R8CCL4"/>
<evidence type="ECO:0000313" key="2">
    <source>
        <dbReference type="Proteomes" id="UP000244898"/>
    </source>
</evidence>
<protein>
    <recommendedName>
        <fullName evidence="3">Lipoprotein</fullName>
    </recommendedName>
</protein>